<feature type="transmembrane region" description="Helical" evidence="5">
    <location>
        <begin position="123"/>
        <end position="146"/>
    </location>
</feature>
<evidence type="ECO:0000313" key="8">
    <source>
        <dbReference type="Proteomes" id="UP000501346"/>
    </source>
</evidence>
<proteinExistence type="predicted"/>
<sequence>MLSAADNLVRIINAVFLIISIGLISGLIGTQTKHSSRVNFCMFAAVYGLVTDSLYGFLANFWTSLTYPAILLVLDFLNFIFTFVAATALAVGIRCHSCKNKTYLEQNKIIQGSSSRCHQSQAAVAFFYFSCFLFLIKVTVATMGMMQNGGFGSNTGFSRRRARRQMGIPTISQV</sequence>
<dbReference type="PANTHER" id="PTHR28165:SF1">
    <property type="entry name" value="NON-CLASSICAL EXPORT PROTEIN 2-RELATED"/>
    <property type="match status" value="1"/>
</dbReference>
<dbReference type="Pfam" id="PF01284">
    <property type="entry name" value="MARVEL"/>
    <property type="match status" value="1"/>
</dbReference>
<dbReference type="EMBL" id="CP048988">
    <property type="protein sequence ID" value="QID79661.1"/>
    <property type="molecule type" value="Genomic_DNA"/>
</dbReference>
<organism evidence="7 8">
    <name type="scientific">Saccharomyces pastorianus</name>
    <name type="common">Lager yeast</name>
    <name type="synonym">Saccharomyces cerevisiae x Saccharomyces eubayanus</name>
    <dbReference type="NCBI Taxonomy" id="27292"/>
    <lineage>
        <taxon>Eukaryota</taxon>
        <taxon>Fungi</taxon>
        <taxon>Dikarya</taxon>
        <taxon>Ascomycota</taxon>
        <taxon>Saccharomycotina</taxon>
        <taxon>Saccharomycetes</taxon>
        <taxon>Saccharomycetales</taxon>
        <taxon>Saccharomycetaceae</taxon>
        <taxon>Saccharomyces</taxon>
    </lineage>
</organism>
<keyword evidence="4 5" id="KW-0472">Membrane</keyword>
<accession>A0A6C1DSA1</accession>
<dbReference type="InterPro" id="IPR008253">
    <property type="entry name" value="Marvel"/>
</dbReference>
<dbReference type="GO" id="GO:0072659">
    <property type="term" value="P:protein localization to plasma membrane"/>
    <property type="evidence" value="ECO:0007669"/>
    <property type="project" value="TreeGrafter"/>
</dbReference>
<dbReference type="Proteomes" id="UP000501346">
    <property type="component" value="Chromosome ScVII"/>
</dbReference>
<evidence type="ECO:0000313" key="7">
    <source>
        <dbReference type="EMBL" id="QID79661.1"/>
    </source>
</evidence>
<dbReference type="InterPro" id="IPR052649">
    <property type="entry name" value="NCE102-like"/>
</dbReference>
<feature type="transmembrane region" description="Helical" evidence="5">
    <location>
        <begin position="69"/>
        <end position="93"/>
    </location>
</feature>
<gene>
    <name evidence="7" type="primary">FHN1_1</name>
    <name evidence="7" type="ORF">GRS66_001944</name>
</gene>
<dbReference type="GO" id="GO:0032126">
    <property type="term" value="C:eisosome"/>
    <property type="evidence" value="ECO:0007669"/>
    <property type="project" value="TreeGrafter"/>
</dbReference>
<dbReference type="SMR" id="A0A6C1DSA1"/>
<dbReference type="OrthoDB" id="5423111at2759"/>
<evidence type="ECO:0000256" key="5">
    <source>
        <dbReference type="SAM" id="Phobius"/>
    </source>
</evidence>
<keyword evidence="3 5" id="KW-1133">Transmembrane helix</keyword>
<feature type="transmembrane region" description="Helical" evidence="5">
    <location>
        <begin position="12"/>
        <end position="28"/>
    </location>
</feature>
<name>A0A6C1DSA1_SACPS</name>
<dbReference type="PANTHER" id="PTHR28165">
    <property type="entry name" value="NON-CLASSICAL EXPORT PROTEIN 2-RELATED"/>
    <property type="match status" value="1"/>
</dbReference>
<evidence type="ECO:0000256" key="3">
    <source>
        <dbReference type="ARBA" id="ARBA00022989"/>
    </source>
</evidence>
<dbReference type="GO" id="GO:0005886">
    <property type="term" value="C:plasma membrane"/>
    <property type="evidence" value="ECO:0007669"/>
    <property type="project" value="TreeGrafter"/>
</dbReference>
<reference evidence="7 8" key="1">
    <citation type="journal article" date="2019" name="BMC Genomics">
        <title>Chromosome level assembly and comparative genome analysis confirm lager-brewing yeasts originated from a single hybridization.</title>
        <authorList>
            <person name="Salazar A.N."/>
            <person name="Gorter de Vries A.R."/>
            <person name="van den Broek M."/>
            <person name="Brouwers N."/>
            <person name="de la Torre Cortes P."/>
            <person name="Kuijpers N.G.A."/>
            <person name="Daran J.G."/>
            <person name="Abeel T."/>
        </authorList>
    </citation>
    <scope>NUCLEOTIDE SEQUENCE [LARGE SCALE GENOMIC DNA]</scope>
    <source>
        <strain evidence="7 8">CBS 1483</strain>
    </source>
</reference>
<evidence type="ECO:0000256" key="2">
    <source>
        <dbReference type="ARBA" id="ARBA00022692"/>
    </source>
</evidence>
<evidence type="ECO:0000256" key="4">
    <source>
        <dbReference type="ARBA" id="ARBA00023136"/>
    </source>
</evidence>
<feature type="domain" description="MARVEL" evidence="6">
    <location>
        <begin position="6"/>
        <end position="138"/>
    </location>
</feature>
<feature type="transmembrane region" description="Helical" evidence="5">
    <location>
        <begin position="40"/>
        <end position="63"/>
    </location>
</feature>
<evidence type="ECO:0000256" key="1">
    <source>
        <dbReference type="ARBA" id="ARBA00004141"/>
    </source>
</evidence>
<keyword evidence="2 5" id="KW-0812">Transmembrane</keyword>
<dbReference type="GO" id="GO:0070941">
    <property type="term" value="P:eisosome assembly"/>
    <property type="evidence" value="ECO:0007669"/>
    <property type="project" value="TreeGrafter"/>
</dbReference>
<dbReference type="AlphaFoldDB" id="A0A6C1DSA1"/>
<keyword evidence="8" id="KW-1185">Reference proteome</keyword>
<comment type="subcellular location">
    <subcellularLocation>
        <location evidence="1">Membrane</location>
        <topology evidence="1">Multi-pass membrane protein</topology>
    </subcellularLocation>
</comment>
<protein>
    <submittedName>
        <fullName evidence="7">Fhn1 plasma membrane organization protein</fullName>
    </submittedName>
</protein>
<evidence type="ECO:0000259" key="6">
    <source>
        <dbReference type="Pfam" id="PF01284"/>
    </source>
</evidence>